<dbReference type="AlphaFoldDB" id="A0AAV9MXK6"/>
<dbReference type="Gene3D" id="3.40.50.1000">
    <property type="entry name" value="HAD superfamily/HAD-like"/>
    <property type="match status" value="1"/>
</dbReference>
<dbReference type="EMBL" id="JAVRRD010000031">
    <property type="protein sequence ID" value="KAK5046306.1"/>
    <property type="molecule type" value="Genomic_DNA"/>
</dbReference>
<dbReference type="SFLD" id="SFLDG01129">
    <property type="entry name" value="C1.5:_HAD__Beta-PGM__Phosphata"/>
    <property type="match status" value="1"/>
</dbReference>
<evidence type="ECO:0008006" key="3">
    <source>
        <dbReference type="Google" id="ProtNLM"/>
    </source>
</evidence>
<dbReference type="GO" id="GO:0006281">
    <property type="term" value="P:DNA repair"/>
    <property type="evidence" value="ECO:0007669"/>
    <property type="project" value="TreeGrafter"/>
</dbReference>
<keyword evidence="2" id="KW-1185">Reference proteome</keyword>
<proteinExistence type="predicted"/>
<dbReference type="PANTHER" id="PTHR43434">
    <property type="entry name" value="PHOSPHOGLYCOLATE PHOSPHATASE"/>
    <property type="match status" value="1"/>
</dbReference>
<dbReference type="GO" id="GO:0005829">
    <property type="term" value="C:cytosol"/>
    <property type="evidence" value="ECO:0007669"/>
    <property type="project" value="TreeGrafter"/>
</dbReference>
<organism evidence="1 2">
    <name type="scientific">Exophiala bonariae</name>
    <dbReference type="NCBI Taxonomy" id="1690606"/>
    <lineage>
        <taxon>Eukaryota</taxon>
        <taxon>Fungi</taxon>
        <taxon>Dikarya</taxon>
        <taxon>Ascomycota</taxon>
        <taxon>Pezizomycotina</taxon>
        <taxon>Eurotiomycetes</taxon>
        <taxon>Chaetothyriomycetidae</taxon>
        <taxon>Chaetothyriales</taxon>
        <taxon>Herpotrichiellaceae</taxon>
        <taxon>Exophiala</taxon>
    </lineage>
</organism>
<comment type="caution">
    <text evidence="1">The sequence shown here is derived from an EMBL/GenBank/DDBJ whole genome shotgun (WGS) entry which is preliminary data.</text>
</comment>
<dbReference type="SFLD" id="SFLDS00003">
    <property type="entry name" value="Haloacid_Dehalogenase"/>
    <property type="match status" value="1"/>
</dbReference>
<sequence length="245" mass="27011">MAVKYILFDCDNTIVKSEDVAFAACAELVNEVLAKHGINEQFTGESLIAKFVGHNFRGIMEILQDDYNFKLSAEELNAYVSTEVDRVITKLQAKAEPCDGSMEVLTKLYDEKKYKLAVVSSSALRRVQVSIAKTGQDKFFLADEVYSAATSLPKPTSKPDPAIYLHVLDKYDVKPEECVAIEDSMSGATAAVRAKIPLIGYVGAYLTDAKKDEITDKFASLGCTVVMRHWSEFEKCLAAIEAGRV</sequence>
<dbReference type="RefSeq" id="XP_064701900.1">
    <property type="nucleotide sequence ID" value="XM_064851995.1"/>
</dbReference>
<dbReference type="InterPro" id="IPR006439">
    <property type="entry name" value="HAD-SF_hydro_IA"/>
</dbReference>
<name>A0AAV9MXK6_9EURO</name>
<dbReference type="InterPro" id="IPR023214">
    <property type="entry name" value="HAD_sf"/>
</dbReference>
<dbReference type="Pfam" id="PF13419">
    <property type="entry name" value="HAD_2"/>
    <property type="match status" value="1"/>
</dbReference>
<dbReference type="Proteomes" id="UP001358417">
    <property type="component" value="Unassembled WGS sequence"/>
</dbReference>
<protein>
    <recommendedName>
        <fullName evidence="3">HAD hydrolase, family IA</fullName>
    </recommendedName>
</protein>
<dbReference type="InterPro" id="IPR023198">
    <property type="entry name" value="PGP-like_dom2"/>
</dbReference>
<evidence type="ECO:0000313" key="2">
    <source>
        <dbReference type="Proteomes" id="UP001358417"/>
    </source>
</evidence>
<dbReference type="SUPFAM" id="SSF56784">
    <property type="entry name" value="HAD-like"/>
    <property type="match status" value="1"/>
</dbReference>
<dbReference type="PANTHER" id="PTHR43434:SF1">
    <property type="entry name" value="PHOSPHOGLYCOLATE PHOSPHATASE"/>
    <property type="match status" value="1"/>
</dbReference>
<gene>
    <name evidence="1" type="ORF">LTR84_008449</name>
</gene>
<accession>A0AAV9MXK6</accession>
<reference evidence="1 2" key="1">
    <citation type="submission" date="2023-08" db="EMBL/GenBank/DDBJ databases">
        <title>Black Yeasts Isolated from many extreme environments.</title>
        <authorList>
            <person name="Coleine C."/>
            <person name="Stajich J.E."/>
            <person name="Selbmann L."/>
        </authorList>
    </citation>
    <scope>NUCLEOTIDE SEQUENCE [LARGE SCALE GENOMIC DNA]</scope>
    <source>
        <strain evidence="1 2">CCFEE 5792</strain>
    </source>
</reference>
<dbReference type="InterPro" id="IPR036412">
    <property type="entry name" value="HAD-like_sf"/>
</dbReference>
<dbReference type="NCBIfam" id="TIGR01509">
    <property type="entry name" value="HAD-SF-IA-v3"/>
    <property type="match status" value="1"/>
</dbReference>
<dbReference type="Gene3D" id="1.10.150.240">
    <property type="entry name" value="Putative phosphatase, domain 2"/>
    <property type="match status" value="1"/>
</dbReference>
<dbReference type="GeneID" id="89976612"/>
<dbReference type="InterPro" id="IPR050155">
    <property type="entry name" value="HAD-like_hydrolase_sf"/>
</dbReference>
<dbReference type="InterPro" id="IPR041492">
    <property type="entry name" value="HAD_2"/>
</dbReference>
<evidence type="ECO:0000313" key="1">
    <source>
        <dbReference type="EMBL" id="KAK5046306.1"/>
    </source>
</evidence>
<dbReference type="GO" id="GO:0008967">
    <property type="term" value="F:phosphoglycolate phosphatase activity"/>
    <property type="evidence" value="ECO:0007669"/>
    <property type="project" value="TreeGrafter"/>
</dbReference>